<proteinExistence type="predicted"/>
<evidence type="ECO:0000313" key="2">
    <source>
        <dbReference type="EMBL" id="MFC5864158.1"/>
    </source>
</evidence>
<dbReference type="Proteomes" id="UP001596091">
    <property type="component" value="Unassembled WGS sequence"/>
</dbReference>
<dbReference type="EMBL" id="JBHSPH010000008">
    <property type="protein sequence ID" value="MFC5864158.1"/>
    <property type="molecule type" value="Genomic_DNA"/>
</dbReference>
<protein>
    <submittedName>
        <fullName evidence="2">PilZ domain-containing protein</fullName>
    </submittedName>
</protein>
<name>A0ABW1EL81_9BACT</name>
<comment type="caution">
    <text evidence="2">The sequence shown here is derived from an EMBL/GenBank/DDBJ whole genome shotgun (WGS) entry which is preliminary data.</text>
</comment>
<dbReference type="Gene3D" id="2.40.10.220">
    <property type="entry name" value="predicted glycosyltransferase like domains"/>
    <property type="match status" value="1"/>
</dbReference>
<evidence type="ECO:0000259" key="1">
    <source>
        <dbReference type="Pfam" id="PF07238"/>
    </source>
</evidence>
<keyword evidence="3" id="KW-1185">Reference proteome</keyword>
<accession>A0ABW1EL81</accession>
<feature type="domain" description="PilZ" evidence="1">
    <location>
        <begin position="3"/>
        <end position="99"/>
    </location>
</feature>
<dbReference type="RefSeq" id="WP_377819785.1">
    <property type="nucleotide sequence ID" value="NZ_JBHSPH010000008.1"/>
</dbReference>
<dbReference type="InterPro" id="IPR009875">
    <property type="entry name" value="PilZ_domain"/>
</dbReference>
<reference evidence="3" key="1">
    <citation type="journal article" date="2019" name="Int. J. Syst. Evol. Microbiol.">
        <title>The Global Catalogue of Microorganisms (GCM) 10K type strain sequencing project: providing services to taxonomists for standard genome sequencing and annotation.</title>
        <authorList>
            <consortium name="The Broad Institute Genomics Platform"/>
            <consortium name="The Broad Institute Genome Sequencing Center for Infectious Disease"/>
            <person name="Wu L."/>
            <person name="Ma J."/>
        </authorList>
    </citation>
    <scope>NUCLEOTIDE SEQUENCE [LARGE SCALE GENOMIC DNA]</scope>
    <source>
        <strain evidence="3">JCM 4087</strain>
    </source>
</reference>
<gene>
    <name evidence="2" type="ORF">ACFPT7_17765</name>
</gene>
<evidence type="ECO:0000313" key="3">
    <source>
        <dbReference type="Proteomes" id="UP001596091"/>
    </source>
</evidence>
<dbReference type="SUPFAM" id="SSF141371">
    <property type="entry name" value="PilZ domain-like"/>
    <property type="match status" value="1"/>
</dbReference>
<organism evidence="2 3">
    <name type="scientific">Acidicapsa dinghuensis</name>
    <dbReference type="NCBI Taxonomy" id="2218256"/>
    <lineage>
        <taxon>Bacteria</taxon>
        <taxon>Pseudomonadati</taxon>
        <taxon>Acidobacteriota</taxon>
        <taxon>Terriglobia</taxon>
        <taxon>Terriglobales</taxon>
        <taxon>Acidobacteriaceae</taxon>
        <taxon>Acidicapsa</taxon>
    </lineage>
</organism>
<sequence>MHRRTATRYKLRLPVIFKWNDGTDHTGGGFTSDVSLDGALIVSSSCPKTGSTIRLEILLPSPDCSGEELKIECVGEVTRVEERVGSVAFGVHCIFDDEHLTREFLN</sequence>
<dbReference type="Pfam" id="PF07238">
    <property type="entry name" value="PilZ"/>
    <property type="match status" value="1"/>
</dbReference>